<dbReference type="PANTHER" id="PTHR21681">
    <property type="entry name" value="EUKARYOTIC TRANSLATION INITIATION FACTOR 3 SUBUNIT J"/>
    <property type="match status" value="1"/>
</dbReference>
<dbReference type="PANTHER" id="PTHR21681:SF0">
    <property type="entry name" value="EUKARYOTIC TRANSLATION INITIATION FACTOR 3 SUBUNIT J"/>
    <property type="match status" value="1"/>
</dbReference>
<feature type="region of interest" description="Disordered" evidence="5">
    <location>
        <begin position="79"/>
        <end position="100"/>
    </location>
</feature>
<comment type="subcellular location">
    <subcellularLocation>
        <location evidence="4">Cytoplasm</location>
    </subcellularLocation>
</comment>
<comment type="subunit">
    <text evidence="4">Component of the eukaryotic translation initiation factor 3 (eIF-3) complex.</text>
</comment>
<dbReference type="InterPro" id="IPR013906">
    <property type="entry name" value="eIF3j"/>
</dbReference>
<accession>A0ABP9YUE4</accession>
<evidence type="ECO:0000313" key="6">
    <source>
        <dbReference type="EMBL" id="GAA5810489.1"/>
    </source>
</evidence>
<dbReference type="EMBL" id="BAABUK010000007">
    <property type="protein sequence ID" value="GAA5810489.1"/>
    <property type="molecule type" value="Genomic_DNA"/>
</dbReference>
<evidence type="ECO:0000256" key="2">
    <source>
        <dbReference type="ARBA" id="ARBA00022540"/>
    </source>
</evidence>
<sequence length="241" mass="27661">MSDWEEEDIDVKVEVVIPKQNKWDDEDVEEDVKESWEDSDDEEKSDTKKPAPVLKKKVPVKQKIAEKLAAEEQKKKELEAKKLAGEDEEEEETEEDAYERKERMRRLELEADMMNATDLFAGVSVDDMKNKPLEECTPKNRIEMDTYRKRLVELMTFGSKSINYGWFIDELLRDIAVPLKDTEVKKIASALTVIANEKQRIAKDALKKGKGKGRPQLAAAGKNSAADDSYADNGYDYDDFM</sequence>
<evidence type="ECO:0000313" key="7">
    <source>
        <dbReference type="Proteomes" id="UP001473302"/>
    </source>
</evidence>
<dbReference type="Proteomes" id="UP001473302">
    <property type="component" value="Unassembled WGS sequence"/>
</dbReference>
<proteinExistence type="inferred from homology"/>
<evidence type="ECO:0000256" key="1">
    <source>
        <dbReference type="ARBA" id="ARBA00022490"/>
    </source>
</evidence>
<name>A0ABP9YUE4_9FUNG</name>
<keyword evidence="2 4" id="KW-0396">Initiation factor</keyword>
<dbReference type="InterPro" id="IPR023194">
    <property type="entry name" value="eIF3-like_dom_sf"/>
</dbReference>
<keyword evidence="1 4" id="KW-0963">Cytoplasm</keyword>
<gene>
    <name evidence="4" type="primary">HCR1</name>
    <name evidence="6" type="ORF">MFLAVUS_003910</name>
</gene>
<organism evidence="6 7">
    <name type="scientific">Mucor flavus</name>
    <dbReference type="NCBI Taxonomy" id="439312"/>
    <lineage>
        <taxon>Eukaryota</taxon>
        <taxon>Fungi</taxon>
        <taxon>Fungi incertae sedis</taxon>
        <taxon>Mucoromycota</taxon>
        <taxon>Mucoromycotina</taxon>
        <taxon>Mucoromycetes</taxon>
        <taxon>Mucorales</taxon>
        <taxon>Mucorineae</taxon>
        <taxon>Mucoraceae</taxon>
        <taxon>Mucor</taxon>
    </lineage>
</organism>
<feature type="region of interest" description="Disordered" evidence="5">
    <location>
        <begin position="207"/>
        <end position="241"/>
    </location>
</feature>
<keyword evidence="3 4" id="KW-0648">Protein biosynthesis</keyword>
<reference evidence="6 7" key="1">
    <citation type="submission" date="2024-04" db="EMBL/GenBank/DDBJ databases">
        <title>genome sequences of Mucor flavus KT1a and Helicostylum pulchrum KT1b strains isolated from the surface of a dry-aged beef.</title>
        <authorList>
            <person name="Toyotome T."/>
            <person name="Hosono M."/>
            <person name="Torimaru M."/>
            <person name="Fukuda K."/>
            <person name="Mikami N."/>
        </authorList>
    </citation>
    <scope>NUCLEOTIDE SEQUENCE [LARGE SCALE GENOMIC DNA]</scope>
    <source>
        <strain evidence="6 7">KT1a</strain>
    </source>
</reference>
<feature type="compositionally biased region" description="Acidic residues" evidence="5">
    <location>
        <begin position="24"/>
        <end position="44"/>
    </location>
</feature>
<keyword evidence="7" id="KW-1185">Reference proteome</keyword>
<dbReference type="HAMAP" id="MF_03009">
    <property type="entry name" value="eIF3j"/>
    <property type="match status" value="1"/>
</dbReference>
<comment type="caution">
    <text evidence="6">The sequence shown here is derived from an EMBL/GenBank/DDBJ whole genome shotgun (WGS) entry which is preliminary data.</text>
</comment>
<protein>
    <recommendedName>
        <fullName evidence="4">Eukaryotic translation initiation factor 3 subunit J</fullName>
        <shortName evidence="4">eIF3j</shortName>
    </recommendedName>
    <alternativeName>
        <fullName evidence="4">Eukaryotic translation initiation factor 3 30 kDa subunit homolog</fullName>
        <shortName evidence="4">eIF-3 30 kDa subunit homolog</shortName>
    </alternativeName>
</protein>
<comment type="function">
    <text evidence="4">Component of the eukaryotic translation initiation factor 3 (eIF-3) complex, which is involved in protein synthesis of a specialized repertoire of mRNAs and, together with other initiation factors, stimulates binding of mRNA and methionyl-tRNAi to the 40S ribosome. The eIF-3 complex specifically targets and initiates translation of a subset of mRNAs involved in cell proliferation.</text>
</comment>
<feature type="compositionally biased region" description="Acidic residues" evidence="5">
    <location>
        <begin position="86"/>
        <end position="97"/>
    </location>
</feature>
<evidence type="ECO:0000256" key="4">
    <source>
        <dbReference type="HAMAP-Rule" id="MF_03009"/>
    </source>
</evidence>
<dbReference type="Pfam" id="PF08597">
    <property type="entry name" value="eIF3_subunit"/>
    <property type="match status" value="1"/>
</dbReference>
<evidence type="ECO:0000256" key="3">
    <source>
        <dbReference type="ARBA" id="ARBA00022917"/>
    </source>
</evidence>
<comment type="similarity">
    <text evidence="4">Belongs to the eIF-3 subunit J family.</text>
</comment>
<dbReference type="Gene3D" id="1.10.246.60">
    <property type="entry name" value="Eukaryotic translation initiation factor 3 like domains"/>
    <property type="match status" value="1"/>
</dbReference>
<evidence type="ECO:0000256" key="5">
    <source>
        <dbReference type="SAM" id="MobiDB-lite"/>
    </source>
</evidence>
<feature type="region of interest" description="Disordered" evidence="5">
    <location>
        <begin position="16"/>
        <end position="56"/>
    </location>
</feature>